<dbReference type="Proteomes" id="UP000008305">
    <property type="component" value="Chromosome"/>
</dbReference>
<evidence type="ECO:0000313" key="2">
    <source>
        <dbReference type="Proteomes" id="UP000008305"/>
    </source>
</evidence>
<evidence type="ECO:0000313" key="1">
    <source>
        <dbReference type="EMBL" id="AEB41936.1"/>
    </source>
</evidence>
<dbReference type="EMBL" id="CP002608">
    <property type="protein sequence ID" value="AEB41936.1"/>
    <property type="molecule type" value="Genomic_DNA"/>
</dbReference>
<gene>
    <name evidence="1" type="ordered locus">G5S_1018</name>
</gene>
<keyword evidence="2" id="KW-1185">Reference proteome</keyword>
<dbReference type="RefSeq" id="WP_013713014.1">
    <property type="nucleotide sequence ID" value="NC_015408.1"/>
</dbReference>
<sequence length="256" mass="29543">MFKLIKNLCFIGCCIVGYFWLRKESLVESWLSTQLHTQVSVGRISLKTSGIKIRHLCIYNLLSSDRFPYAAEMEYVNIRFSLISMLLAKKVEISDIFVHGTNFTIFPYDDNNQTNWSLLWKNLLPVKSLSKTTEGISSKIDRTPILIKRCIFVNTRMHGRSQNKDFSPLAVPSLEFQSTKTLPTPSIALSSLLYLAVEESLYHLRLPGDIVKPLAQQSREYFYSTYPGFQDHIKEKPPYVKPTEEIMGFIRDLLFL</sequence>
<proteinExistence type="predicted"/>
<organism evidence="1 2">
    <name type="scientific">Chlamydia pecorum (strain ATCC VR-628 / DSM 29919 / E58)</name>
    <name type="common">Chlamydophila pecorum</name>
    <dbReference type="NCBI Taxonomy" id="331635"/>
    <lineage>
        <taxon>Bacteria</taxon>
        <taxon>Pseudomonadati</taxon>
        <taxon>Chlamydiota</taxon>
        <taxon>Chlamydiia</taxon>
        <taxon>Chlamydiales</taxon>
        <taxon>Chlamydiaceae</taxon>
        <taxon>Chlamydia/Chlamydophila group</taxon>
        <taxon>Chlamydia</taxon>
    </lineage>
</organism>
<accession>A0AA34RDW4</accession>
<dbReference type="AlphaFoldDB" id="A0AA34RDW4"/>
<dbReference type="KEGG" id="cpm:G5S_1018"/>
<protein>
    <submittedName>
        <fullName evidence="1">Uncharacterized protein</fullName>
    </submittedName>
</protein>
<name>A0AA34RDW4_CHLPE</name>
<reference evidence="1 2" key="1">
    <citation type="journal article" date="2011" name="J. Bacteriol.">
        <title>Genome sequence of the obligate intracellular animal pathogen Chlamydia pecorum E58.</title>
        <authorList>
            <person name="Mojica S."/>
            <person name="Huot Creasy H."/>
            <person name="Daugherty S."/>
            <person name="Read T.D."/>
            <person name="Kim T."/>
            <person name="Kaltenboeck B."/>
            <person name="Bavoil P."/>
            <person name="Myers G.S."/>
        </authorList>
    </citation>
    <scope>NUCLEOTIDE SEQUENCE [LARGE SCALE GENOMIC DNA]</scope>
    <source>
        <strain evidence="1 2">E58</strain>
    </source>
</reference>